<dbReference type="RefSeq" id="WP_043356221.1">
    <property type="nucleotide sequence ID" value="NZ_CP010537.1"/>
</dbReference>
<dbReference type="Proteomes" id="UP000031843">
    <property type="component" value="Chromosome secondary"/>
</dbReference>
<dbReference type="EMBL" id="CP010537">
    <property type="protein sequence ID" value="AJG24180.1"/>
    <property type="molecule type" value="Genomic_DNA"/>
</dbReference>
<protein>
    <submittedName>
        <fullName evidence="3">N-acetylmannosaminyltransferase</fullName>
        <ecNumber evidence="3">2.4.1.187</ecNumber>
    </submittedName>
</protein>
<dbReference type="AlphaFoldDB" id="A0A0C4YNW7"/>
<dbReference type="NCBIfam" id="TIGR00696">
    <property type="entry name" value="wecG_tagA_cpsF"/>
    <property type="match status" value="1"/>
</dbReference>
<keyword evidence="2 3" id="KW-0808">Transferase</keyword>
<dbReference type="GO" id="GO:0047244">
    <property type="term" value="F:N-acetylglucosaminyldiphosphoundecaprenol N-acetyl-beta-D-mannosaminyltransferase activity"/>
    <property type="evidence" value="ECO:0007669"/>
    <property type="project" value="UniProtKB-EC"/>
</dbReference>
<gene>
    <name evidence="3" type="ORF">RR42_s2598</name>
</gene>
<dbReference type="KEGG" id="cbw:RR42_s2598"/>
<dbReference type="PANTHER" id="PTHR34136">
    <property type="match status" value="1"/>
</dbReference>
<accession>A0A0C4YNW7</accession>
<dbReference type="OrthoDB" id="9808602at2"/>
<proteinExistence type="predicted"/>
<dbReference type="PANTHER" id="PTHR34136:SF1">
    <property type="entry name" value="UDP-N-ACETYL-D-MANNOSAMINURONIC ACID TRANSFERASE"/>
    <property type="match status" value="1"/>
</dbReference>
<organism evidence="3 4">
    <name type="scientific">Cupriavidus basilensis</name>
    <dbReference type="NCBI Taxonomy" id="68895"/>
    <lineage>
        <taxon>Bacteria</taxon>
        <taxon>Pseudomonadati</taxon>
        <taxon>Pseudomonadota</taxon>
        <taxon>Betaproteobacteria</taxon>
        <taxon>Burkholderiales</taxon>
        <taxon>Burkholderiaceae</taxon>
        <taxon>Cupriavidus</taxon>
    </lineage>
</organism>
<keyword evidence="1 3" id="KW-0328">Glycosyltransferase</keyword>
<dbReference type="InterPro" id="IPR004629">
    <property type="entry name" value="WecG_TagA_CpsF"/>
</dbReference>
<dbReference type="Pfam" id="PF03808">
    <property type="entry name" value="Glyco_tran_WecG"/>
    <property type="match status" value="1"/>
</dbReference>
<reference evidence="3 4" key="1">
    <citation type="journal article" date="2015" name="Genome Announc.">
        <title>Complete Genome Sequence of Cupriavidus basilensis 4G11, Isolated from the Oak Ridge Field Research Center Site.</title>
        <authorList>
            <person name="Ray J."/>
            <person name="Waters R.J."/>
            <person name="Skerker J.M."/>
            <person name="Kuehl J.V."/>
            <person name="Price M.N."/>
            <person name="Huang J."/>
            <person name="Chakraborty R."/>
            <person name="Arkin A.P."/>
            <person name="Deutschbauer A."/>
        </authorList>
    </citation>
    <scope>NUCLEOTIDE SEQUENCE [LARGE SCALE GENOMIC DNA]</scope>
    <source>
        <strain evidence="3">4G11</strain>
    </source>
</reference>
<evidence type="ECO:0000313" key="3">
    <source>
        <dbReference type="EMBL" id="AJG24180.1"/>
    </source>
</evidence>
<keyword evidence="4" id="KW-1185">Reference proteome</keyword>
<dbReference type="CDD" id="cd06533">
    <property type="entry name" value="Glyco_transf_WecG_TagA"/>
    <property type="match status" value="1"/>
</dbReference>
<evidence type="ECO:0000256" key="1">
    <source>
        <dbReference type="ARBA" id="ARBA00022676"/>
    </source>
</evidence>
<dbReference type="EC" id="2.4.1.187" evidence="3"/>
<evidence type="ECO:0000313" key="4">
    <source>
        <dbReference type="Proteomes" id="UP000031843"/>
    </source>
</evidence>
<evidence type="ECO:0000256" key="2">
    <source>
        <dbReference type="ARBA" id="ARBA00022679"/>
    </source>
</evidence>
<dbReference type="STRING" id="68895.RR42_s2598"/>
<name>A0A0C4YNW7_9BURK</name>
<sequence length="255" mass="28581">MKPLSGSKVLGAFIHAVTWDEAIASIHKWGASRESRYVCICNVHSVVSARSNRDFERVIQEADMTTPDGAPVAWMLRRLGFRDQQRINGPDLMLRYCEHAASTGESVFLYGGRPETLSLLQRRLKQDFPSLQIAGSYSPPFRALTEKEDQDVVDQINASGANTVWVSLGCPKQEQWMADHRGRIQAVMVGVGAAFDYHAGTLSRAPGWMQRNGLEWFHRLCSEPSRLWKRYLLTNTLFIGLAAAQLLSGTESNRD</sequence>